<evidence type="ECO:0000313" key="4">
    <source>
        <dbReference type="Proteomes" id="UP001288944"/>
    </source>
</evidence>
<comment type="caution">
    <text evidence="3">The sequence shown here is derived from an EMBL/GenBank/DDBJ whole genome shotgun (WGS) entry which is preliminary data.</text>
</comment>
<sequence>DSELVITEITHRGSNEYGPALLFENVKGAKYPDLINAMGTYERMAMALGVEKLNDIGNDIEEFIDMANYMGLINKFKSLPRLSRMATMFPIKLPTKGACQEVINHDPDLSELPILKCWPEDGGKFITLPLVITKDPDTGIQNMGMYRMQVYDKNTTGMHWHWHKDGREIYEQYRKLGGKMPISVVLGCDPAITYAATAPLPKMVDEMMFAGFLRKMPINMVKSITNDIYVPSDAEFVIEGYVDVNEELR</sequence>
<reference evidence="3" key="1">
    <citation type="submission" date="2019-11" db="EMBL/GenBank/DDBJ databases">
        <title>Characterization of Clostridium perfringens isolates from swine manure treated agricultural soils.</title>
        <authorList>
            <person name="Wushke S.T."/>
        </authorList>
    </citation>
    <scope>NUCLEOTIDE SEQUENCE</scope>
    <source>
        <strain evidence="3">X62</strain>
    </source>
</reference>
<evidence type="ECO:0000259" key="2">
    <source>
        <dbReference type="Pfam" id="PF20695"/>
    </source>
</evidence>
<dbReference type="InterPro" id="IPR002830">
    <property type="entry name" value="UbiD"/>
</dbReference>
<dbReference type="GO" id="GO:0008694">
    <property type="term" value="F:4-hydroxy-3-polyprenylbenzoate decarboxylase activity"/>
    <property type="evidence" value="ECO:0007669"/>
    <property type="project" value="TreeGrafter"/>
</dbReference>
<feature type="non-terminal residue" evidence="3">
    <location>
        <position position="249"/>
    </location>
</feature>
<dbReference type="Proteomes" id="UP001288944">
    <property type="component" value="Unassembled WGS sequence"/>
</dbReference>
<dbReference type="InterPro" id="IPR048304">
    <property type="entry name" value="UbiD_Rift_dom"/>
</dbReference>
<gene>
    <name evidence="3" type="ORF">GNF83_15290</name>
</gene>
<feature type="domain" description="3-octaprenyl-4-hydroxybenzoate carboxy-lyase-like Rift-related" evidence="1">
    <location>
        <begin position="96"/>
        <end position="246"/>
    </location>
</feature>
<proteinExistence type="predicted"/>
<dbReference type="GO" id="GO:0006744">
    <property type="term" value="P:ubiquinone biosynthetic process"/>
    <property type="evidence" value="ECO:0007669"/>
    <property type="project" value="TreeGrafter"/>
</dbReference>
<dbReference type="AlphaFoldDB" id="A0AAW9KCJ8"/>
<feature type="domain" description="3-octaprenyl-4-hydroxybenzoate carboxy-lyase-like N-terminal" evidence="2">
    <location>
        <begin position="1"/>
        <end position="57"/>
    </location>
</feature>
<dbReference type="GO" id="GO:0005829">
    <property type="term" value="C:cytosol"/>
    <property type="evidence" value="ECO:0007669"/>
    <property type="project" value="TreeGrafter"/>
</dbReference>
<dbReference type="Pfam" id="PF20695">
    <property type="entry name" value="UbiD_N"/>
    <property type="match status" value="1"/>
</dbReference>
<dbReference type="PANTHER" id="PTHR30108">
    <property type="entry name" value="3-OCTAPRENYL-4-HYDROXYBENZOATE CARBOXY-LYASE-RELATED"/>
    <property type="match status" value="1"/>
</dbReference>
<organism evidence="3 4">
    <name type="scientific">Clostridium perfringens</name>
    <dbReference type="NCBI Taxonomy" id="1502"/>
    <lineage>
        <taxon>Bacteria</taxon>
        <taxon>Bacillati</taxon>
        <taxon>Bacillota</taxon>
        <taxon>Clostridia</taxon>
        <taxon>Eubacteriales</taxon>
        <taxon>Clostridiaceae</taxon>
        <taxon>Clostridium</taxon>
    </lineage>
</organism>
<dbReference type="SUPFAM" id="SSF50475">
    <property type="entry name" value="FMN-binding split barrel"/>
    <property type="match status" value="1"/>
</dbReference>
<evidence type="ECO:0000259" key="1">
    <source>
        <dbReference type="Pfam" id="PF01977"/>
    </source>
</evidence>
<accession>A0AAW9KCJ8</accession>
<evidence type="ECO:0000313" key="3">
    <source>
        <dbReference type="EMBL" id="MDZ7542542.1"/>
    </source>
</evidence>
<dbReference type="InterPro" id="IPR049383">
    <property type="entry name" value="UbiD-like_N"/>
</dbReference>
<name>A0AAW9KCJ8_CLOPF</name>
<dbReference type="PANTHER" id="PTHR30108:SF17">
    <property type="entry name" value="FERULIC ACID DECARBOXYLASE 1"/>
    <property type="match status" value="1"/>
</dbReference>
<dbReference type="EMBL" id="WNUR01000242">
    <property type="protein sequence ID" value="MDZ7542542.1"/>
    <property type="molecule type" value="Genomic_DNA"/>
</dbReference>
<feature type="non-terminal residue" evidence="3">
    <location>
        <position position="1"/>
    </location>
</feature>
<protein>
    <submittedName>
        <fullName evidence="3">Menaquinone biosynthesis decarboxylase</fullName>
    </submittedName>
</protein>
<dbReference type="Pfam" id="PF01977">
    <property type="entry name" value="UbiD"/>
    <property type="match status" value="1"/>
</dbReference>